<dbReference type="Proteomes" id="UP000828251">
    <property type="component" value="Unassembled WGS sequence"/>
</dbReference>
<accession>A0A9D3UU34</accession>
<comment type="caution">
    <text evidence="2">The sequence shown here is derived from an EMBL/GenBank/DDBJ whole genome shotgun (WGS) entry which is preliminary data.</text>
</comment>
<dbReference type="AlphaFoldDB" id="A0A9D3UU34"/>
<proteinExistence type="predicted"/>
<evidence type="ECO:0000313" key="2">
    <source>
        <dbReference type="EMBL" id="KAH1057185.1"/>
    </source>
</evidence>
<name>A0A9D3UU34_9ROSI</name>
<sequence length="162" mass="18243">MCFSLNTNGVVHSGSSLFAASGVIHDGKGNWILGYNRYLEKCSVFAAELWGILDSSDLLQKQGYNGVIIQSDNLEAVVAINNSKLEGSNSTPVEWILKILSIEEKWCLKYVPKETNKITDALAKMTISNYEDLYMFEVPLMEIQEVLKEETIRINLLMNMLM</sequence>
<dbReference type="GO" id="GO:0004523">
    <property type="term" value="F:RNA-DNA hybrid ribonuclease activity"/>
    <property type="evidence" value="ECO:0007669"/>
    <property type="project" value="InterPro"/>
</dbReference>
<dbReference type="InterPro" id="IPR053151">
    <property type="entry name" value="RNase_H-like"/>
</dbReference>
<dbReference type="InterPro" id="IPR044730">
    <property type="entry name" value="RNase_H-like_dom_plant"/>
</dbReference>
<dbReference type="InterPro" id="IPR012337">
    <property type="entry name" value="RNaseH-like_sf"/>
</dbReference>
<dbReference type="Gene3D" id="3.30.420.10">
    <property type="entry name" value="Ribonuclease H-like superfamily/Ribonuclease H"/>
    <property type="match status" value="1"/>
</dbReference>
<organism evidence="2 3">
    <name type="scientific">Gossypium stocksii</name>
    <dbReference type="NCBI Taxonomy" id="47602"/>
    <lineage>
        <taxon>Eukaryota</taxon>
        <taxon>Viridiplantae</taxon>
        <taxon>Streptophyta</taxon>
        <taxon>Embryophyta</taxon>
        <taxon>Tracheophyta</taxon>
        <taxon>Spermatophyta</taxon>
        <taxon>Magnoliopsida</taxon>
        <taxon>eudicotyledons</taxon>
        <taxon>Gunneridae</taxon>
        <taxon>Pentapetalae</taxon>
        <taxon>rosids</taxon>
        <taxon>malvids</taxon>
        <taxon>Malvales</taxon>
        <taxon>Malvaceae</taxon>
        <taxon>Malvoideae</taxon>
        <taxon>Gossypium</taxon>
    </lineage>
</organism>
<evidence type="ECO:0000313" key="3">
    <source>
        <dbReference type="Proteomes" id="UP000828251"/>
    </source>
</evidence>
<dbReference type="PANTHER" id="PTHR47723:SF19">
    <property type="entry name" value="POLYNUCLEOTIDYL TRANSFERASE, RIBONUCLEASE H-LIKE SUPERFAMILY PROTEIN"/>
    <property type="match status" value="1"/>
</dbReference>
<dbReference type="InterPro" id="IPR002156">
    <property type="entry name" value="RNaseH_domain"/>
</dbReference>
<protein>
    <recommendedName>
        <fullName evidence="1">RNase H type-1 domain-containing protein</fullName>
    </recommendedName>
</protein>
<dbReference type="CDD" id="cd06222">
    <property type="entry name" value="RNase_H_like"/>
    <property type="match status" value="1"/>
</dbReference>
<keyword evidence="3" id="KW-1185">Reference proteome</keyword>
<gene>
    <name evidence="2" type="ORF">J1N35_035250</name>
</gene>
<dbReference type="EMBL" id="JAIQCV010000010">
    <property type="protein sequence ID" value="KAH1057185.1"/>
    <property type="molecule type" value="Genomic_DNA"/>
</dbReference>
<dbReference type="InterPro" id="IPR036397">
    <property type="entry name" value="RNaseH_sf"/>
</dbReference>
<dbReference type="OrthoDB" id="999923at2759"/>
<dbReference type="PANTHER" id="PTHR47723">
    <property type="entry name" value="OS05G0353850 PROTEIN"/>
    <property type="match status" value="1"/>
</dbReference>
<dbReference type="GO" id="GO:0003676">
    <property type="term" value="F:nucleic acid binding"/>
    <property type="evidence" value="ECO:0007669"/>
    <property type="project" value="InterPro"/>
</dbReference>
<dbReference type="Pfam" id="PF13456">
    <property type="entry name" value="RVT_3"/>
    <property type="match status" value="1"/>
</dbReference>
<dbReference type="SUPFAM" id="SSF53098">
    <property type="entry name" value="Ribonuclease H-like"/>
    <property type="match status" value="1"/>
</dbReference>
<evidence type="ECO:0000259" key="1">
    <source>
        <dbReference type="Pfam" id="PF13456"/>
    </source>
</evidence>
<reference evidence="2 3" key="1">
    <citation type="journal article" date="2021" name="Plant Biotechnol. J.">
        <title>Multi-omics assisted identification of the key and species-specific regulatory components of drought-tolerant mechanisms in Gossypium stocksii.</title>
        <authorList>
            <person name="Yu D."/>
            <person name="Ke L."/>
            <person name="Zhang D."/>
            <person name="Wu Y."/>
            <person name="Sun Y."/>
            <person name="Mei J."/>
            <person name="Sun J."/>
            <person name="Sun Y."/>
        </authorList>
    </citation>
    <scope>NUCLEOTIDE SEQUENCE [LARGE SCALE GENOMIC DNA]</scope>
    <source>
        <strain evidence="3">cv. E1</strain>
        <tissue evidence="2">Leaf</tissue>
    </source>
</reference>
<feature type="domain" description="RNase H type-1" evidence="1">
    <location>
        <begin position="6"/>
        <end position="125"/>
    </location>
</feature>